<dbReference type="Pfam" id="PF00233">
    <property type="entry name" value="PDEase_I"/>
    <property type="match status" value="1"/>
</dbReference>
<feature type="binding site" evidence="5">
    <location>
        <position position="652"/>
    </location>
    <ligand>
        <name>Zn(2+)</name>
        <dbReference type="ChEBI" id="CHEBI:29105"/>
        <label>2</label>
    </ligand>
</feature>
<evidence type="ECO:0000256" key="1">
    <source>
        <dbReference type="ARBA" id="ARBA00022723"/>
    </source>
</evidence>
<keyword evidence="9" id="KW-0472">Membrane</keyword>
<evidence type="ECO:0000256" key="2">
    <source>
        <dbReference type="ARBA" id="ARBA00022801"/>
    </source>
</evidence>
<feature type="active site" description="Proton donor" evidence="3">
    <location>
        <position position="610"/>
    </location>
</feature>
<proteinExistence type="inferred from homology"/>
<evidence type="ECO:0000256" key="5">
    <source>
        <dbReference type="PIRSR" id="PIRSR623088-3"/>
    </source>
</evidence>
<organism evidence="11 13">
    <name type="scientific">Polarella glacialis</name>
    <name type="common">Dinoflagellate</name>
    <dbReference type="NCBI Taxonomy" id="89957"/>
    <lineage>
        <taxon>Eukaryota</taxon>
        <taxon>Sar</taxon>
        <taxon>Alveolata</taxon>
        <taxon>Dinophyceae</taxon>
        <taxon>Suessiales</taxon>
        <taxon>Suessiaceae</taxon>
        <taxon>Polarella</taxon>
    </lineage>
</organism>
<dbReference type="GO" id="GO:0046872">
    <property type="term" value="F:metal ion binding"/>
    <property type="evidence" value="ECO:0007669"/>
    <property type="project" value="UniProtKB-KW"/>
</dbReference>
<evidence type="ECO:0000313" key="12">
    <source>
        <dbReference type="EMBL" id="CAE8692466.1"/>
    </source>
</evidence>
<dbReference type="PANTHER" id="PTHR11347">
    <property type="entry name" value="CYCLIC NUCLEOTIDE PHOSPHODIESTERASE"/>
    <property type="match status" value="1"/>
</dbReference>
<feature type="binding site" evidence="5">
    <location>
        <position position="652"/>
    </location>
    <ligand>
        <name>Zn(2+)</name>
        <dbReference type="ChEBI" id="CHEBI:29105"/>
        <label>1</label>
    </ligand>
</feature>
<dbReference type="CDD" id="cd00077">
    <property type="entry name" value="HDc"/>
    <property type="match status" value="1"/>
</dbReference>
<sequence length="917" mass="99849">MLGMLPGNSTVQHQVSESSSCILPSPSPSRDNNSFPPPPAVSLPNIPNIPSADLSELSEGTLGCNSRPTRAVSHPPQIYGRPLLEPVEEDDRLTILNSCASYQGGAMMAKALLREAFKFSCPGPARPGVALLLYVGTMFVLAVLDVVKFLLLGARSSEHLLVLLVASYLAAIGLPTAIFVSGIRQGAIAYPPPMVMALLNVAVPILSSWLRAPAQLEIDMPPLSLRDGSSEAHLALRSFLVATALRLLSSHLFPTGRQIQLVCFLVSSVALLAGELCGNPPPTTSDLLFNHLEGAGIWFAMGIGGILVCHSSRHRYESGKEVRKSTAQQLVQAARMACKIRKQEFTCWGSEDLFCSILDRSDTQQTTGRTQIVSDIAGVSAKVSRCYFLSSDVERALTDALDRLQDSIANLRQSKSLQQQSSNSLSIRHFDSMQVDITPMQQDYVRVNMLGDENSVSMDDFSAPSVSRILTTNKFMQNRDKVSKAIPLTSVGLQEEGGGDLTGGENDKTSAFSYTKNVMSMMGSLTYAARTVVPDASELDFSSTKIMLKRVGCWDFDVLGLSADYGQKAMPMMATAAVLPFATPLSVSEKQVSALMEDMGRRYSSDNPYHNASHAADVMNSMLFFFGVPSTPFSHLNGQEKFAGLVAAAAHDMGHDGKSNRYHLVVETPLAVLYNDQSCLENMHCAILFAVLRSKGTNIIDDWSRADRAYFRSLVTRMILDTDLAKHIQQVNKFRDEFINVDQPFAAGEATPAQRKELLCFAIKLCDIGASSKPFAIHAAWAARVNAEFFEQGDLEREVGLPCSPFCDRQTSNIAEGQRGFYDFVVCPLYNCLEQFVKNPRIEFEVLRPLESNKAFWKECDGAIISNANPLSSVSRLVQRYNAGASSTTQPLPPPFKGLAAATPCLLQVCESNKSAG</sequence>
<dbReference type="EMBL" id="CAJNNW010027642">
    <property type="protein sequence ID" value="CAE8692466.1"/>
    <property type="molecule type" value="Genomic_DNA"/>
</dbReference>
<feature type="domain" description="PDEase" evidence="10">
    <location>
        <begin position="534"/>
        <end position="864"/>
    </location>
</feature>
<keyword evidence="2 6" id="KW-0378">Hydrolase</keyword>
<feature type="binding site" evidence="4">
    <location>
        <begin position="610"/>
        <end position="614"/>
    </location>
    <ligand>
        <name>AMP</name>
        <dbReference type="ChEBI" id="CHEBI:456215"/>
    </ligand>
</feature>
<evidence type="ECO:0000256" key="3">
    <source>
        <dbReference type="PIRSR" id="PIRSR623088-1"/>
    </source>
</evidence>
<evidence type="ECO:0000256" key="6">
    <source>
        <dbReference type="RuleBase" id="RU363067"/>
    </source>
</evidence>
<dbReference type="InterPro" id="IPR036971">
    <property type="entry name" value="PDEase_catalytic_dom_sf"/>
</dbReference>
<keyword evidence="1 5" id="KW-0479">Metal-binding</keyword>
<feature type="binding site" evidence="4">
    <location>
        <position position="818"/>
    </location>
    <ligand>
        <name>AMP</name>
        <dbReference type="ChEBI" id="CHEBI:456215"/>
    </ligand>
</feature>
<dbReference type="EMBL" id="CAJNNV010027956">
    <property type="protein sequence ID" value="CAE8622353.1"/>
    <property type="molecule type" value="Genomic_DNA"/>
</dbReference>
<evidence type="ECO:0000256" key="8">
    <source>
        <dbReference type="SAM" id="MobiDB-lite"/>
    </source>
</evidence>
<reference evidence="11" key="1">
    <citation type="submission" date="2021-02" db="EMBL/GenBank/DDBJ databases">
        <authorList>
            <person name="Dougan E. K."/>
            <person name="Rhodes N."/>
            <person name="Thang M."/>
            <person name="Chan C."/>
        </authorList>
    </citation>
    <scope>NUCLEOTIDE SEQUENCE</scope>
</reference>
<dbReference type="InterPro" id="IPR023088">
    <property type="entry name" value="PDEase"/>
</dbReference>
<dbReference type="OrthoDB" id="189220at2759"/>
<dbReference type="Proteomes" id="UP000626109">
    <property type="component" value="Unassembled WGS sequence"/>
</dbReference>
<comment type="caution">
    <text evidence="11">The sequence shown here is derived from an EMBL/GenBank/DDBJ whole genome shotgun (WGS) entry which is preliminary data.</text>
</comment>
<comment type="cofactor">
    <cofactor evidence="6">
        <name>a divalent metal cation</name>
        <dbReference type="ChEBI" id="CHEBI:60240"/>
    </cofactor>
    <text evidence="6">Binds 2 divalent metal cations per subunit. Site 1 may preferentially bind zinc ions, while site 2 has a preference for magnesium and/or manganese ions.</text>
</comment>
<feature type="region of interest" description="Disordered" evidence="8">
    <location>
        <begin position="1"/>
        <end position="42"/>
    </location>
</feature>
<name>A0A813G838_POLGL</name>
<gene>
    <name evidence="11" type="ORF">PGLA1383_LOCUS39815</name>
    <name evidence="12" type="ORF">PGLA2088_LOCUS27880</name>
</gene>
<dbReference type="Gene3D" id="1.10.1300.10">
    <property type="entry name" value="3'5'-cyclic nucleotide phosphodiesterase, catalytic domain"/>
    <property type="match status" value="1"/>
</dbReference>
<comment type="similarity">
    <text evidence="6">Belongs to the cyclic nucleotide phosphodiesterase family.</text>
</comment>
<evidence type="ECO:0000259" key="10">
    <source>
        <dbReference type="PROSITE" id="PS51845"/>
    </source>
</evidence>
<evidence type="ECO:0000256" key="7">
    <source>
        <dbReference type="SAM" id="Coils"/>
    </source>
</evidence>
<keyword evidence="7" id="KW-0175">Coiled coil</keyword>
<dbReference type="AlphaFoldDB" id="A0A813G838"/>
<dbReference type="PROSITE" id="PS00126">
    <property type="entry name" value="PDEASE_I_1"/>
    <property type="match status" value="1"/>
</dbReference>
<dbReference type="GO" id="GO:0007165">
    <property type="term" value="P:signal transduction"/>
    <property type="evidence" value="ECO:0007669"/>
    <property type="project" value="InterPro"/>
</dbReference>
<dbReference type="InterPro" id="IPR023174">
    <property type="entry name" value="PDEase_CS"/>
</dbReference>
<feature type="binding site" evidence="4">
    <location>
        <position position="652"/>
    </location>
    <ligand>
        <name>AMP</name>
        <dbReference type="ChEBI" id="CHEBI:456215"/>
    </ligand>
</feature>
<dbReference type="EC" id="3.1.4.-" evidence="6"/>
<dbReference type="Proteomes" id="UP000654075">
    <property type="component" value="Unassembled WGS sequence"/>
</dbReference>
<accession>A0A813G838</accession>
<evidence type="ECO:0000256" key="9">
    <source>
        <dbReference type="SAM" id="Phobius"/>
    </source>
</evidence>
<feature type="coiled-coil region" evidence="7">
    <location>
        <begin position="394"/>
        <end position="421"/>
    </location>
</feature>
<evidence type="ECO:0000313" key="13">
    <source>
        <dbReference type="Proteomes" id="UP000654075"/>
    </source>
</evidence>
<evidence type="ECO:0000256" key="4">
    <source>
        <dbReference type="PIRSR" id="PIRSR623088-2"/>
    </source>
</evidence>
<feature type="binding site" evidence="5">
    <location>
        <position position="614"/>
    </location>
    <ligand>
        <name>Zn(2+)</name>
        <dbReference type="ChEBI" id="CHEBI:29105"/>
        <label>1</label>
    </ligand>
</feature>
<feature type="binding site" evidence="5">
    <location>
        <position position="651"/>
    </location>
    <ligand>
        <name>Zn(2+)</name>
        <dbReference type="ChEBI" id="CHEBI:29105"/>
        <label>1</label>
    </ligand>
</feature>
<dbReference type="GO" id="GO:0004114">
    <property type="term" value="F:3',5'-cyclic-nucleotide phosphodiesterase activity"/>
    <property type="evidence" value="ECO:0007669"/>
    <property type="project" value="InterPro"/>
</dbReference>
<keyword evidence="13" id="KW-1185">Reference proteome</keyword>
<keyword evidence="9" id="KW-1133">Transmembrane helix</keyword>
<feature type="binding site" evidence="5">
    <location>
        <position position="767"/>
    </location>
    <ligand>
        <name>Zn(2+)</name>
        <dbReference type="ChEBI" id="CHEBI:29105"/>
        <label>1</label>
    </ligand>
</feature>
<keyword evidence="9" id="KW-0812">Transmembrane</keyword>
<feature type="transmembrane region" description="Helical" evidence="9">
    <location>
        <begin position="160"/>
        <end position="183"/>
    </location>
</feature>
<feature type="transmembrane region" description="Helical" evidence="9">
    <location>
        <begin position="131"/>
        <end position="154"/>
    </location>
</feature>
<protein>
    <recommendedName>
        <fullName evidence="6">Phosphodiesterase</fullName>
        <ecNumber evidence="6">3.1.4.-</ecNumber>
    </recommendedName>
</protein>
<evidence type="ECO:0000313" key="11">
    <source>
        <dbReference type="EMBL" id="CAE8622353.1"/>
    </source>
</evidence>
<dbReference type="InterPro" id="IPR003607">
    <property type="entry name" value="HD/PDEase_dom"/>
</dbReference>
<dbReference type="PRINTS" id="PR00387">
    <property type="entry name" value="PDIESTERASE1"/>
</dbReference>
<dbReference type="PROSITE" id="PS51845">
    <property type="entry name" value="PDEASE_I_2"/>
    <property type="match status" value="1"/>
</dbReference>
<feature type="binding site" evidence="4">
    <location>
        <position position="767"/>
    </location>
    <ligand>
        <name>AMP</name>
        <dbReference type="ChEBI" id="CHEBI:456215"/>
    </ligand>
</feature>
<dbReference type="SUPFAM" id="SSF109604">
    <property type="entry name" value="HD-domain/PDEase-like"/>
    <property type="match status" value="1"/>
</dbReference>
<dbReference type="InterPro" id="IPR002073">
    <property type="entry name" value="PDEase_catalytic_dom"/>
</dbReference>